<name>A0ABS2MV14_9BACI</name>
<dbReference type="EMBL" id="JAFBDR010000001">
    <property type="protein sequence ID" value="MBM7569737.1"/>
    <property type="molecule type" value="Genomic_DNA"/>
</dbReference>
<gene>
    <name evidence="2" type="ORF">JOC48_000206</name>
</gene>
<evidence type="ECO:0000313" key="2">
    <source>
        <dbReference type="EMBL" id="MBM7569737.1"/>
    </source>
</evidence>
<comment type="caution">
    <text evidence="2">The sequence shown here is derived from an EMBL/GenBank/DDBJ whole genome shotgun (WGS) entry which is preliminary data.</text>
</comment>
<evidence type="ECO:0000256" key="1">
    <source>
        <dbReference type="SAM" id="Phobius"/>
    </source>
</evidence>
<keyword evidence="3" id="KW-1185">Reference proteome</keyword>
<organism evidence="2 3">
    <name type="scientific">Aquibacillus albus</name>
    <dbReference type="NCBI Taxonomy" id="1168171"/>
    <lineage>
        <taxon>Bacteria</taxon>
        <taxon>Bacillati</taxon>
        <taxon>Bacillota</taxon>
        <taxon>Bacilli</taxon>
        <taxon>Bacillales</taxon>
        <taxon>Bacillaceae</taxon>
        <taxon>Aquibacillus</taxon>
    </lineage>
</organism>
<sequence length="85" mass="9402">MSREVKFMLHIKRITSIGILTGLLLFLSSFFANGINPNLLLSAGIGTFAASIMIFGCSLFMSLMQSLTEKTNRQTTKDSIHSYQP</sequence>
<feature type="transmembrane region" description="Helical" evidence="1">
    <location>
        <begin position="42"/>
        <end position="63"/>
    </location>
</feature>
<keyword evidence="1" id="KW-0472">Membrane</keyword>
<accession>A0ABS2MV14</accession>
<reference evidence="2 3" key="1">
    <citation type="submission" date="2021-01" db="EMBL/GenBank/DDBJ databases">
        <title>Genomic Encyclopedia of Type Strains, Phase IV (KMG-IV): sequencing the most valuable type-strain genomes for metagenomic binning, comparative biology and taxonomic classification.</title>
        <authorList>
            <person name="Goeker M."/>
        </authorList>
    </citation>
    <scope>NUCLEOTIDE SEQUENCE [LARGE SCALE GENOMIC DNA]</scope>
    <source>
        <strain evidence="2 3">DSM 23711</strain>
    </source>
</reference>
<dbReference type="RefSeq" id="WP_204497187.1">
    <property type="nucleotide sequence ID" value="NZ_JAFBDR010000001.1"/>
</dbReference>
<dbReference type="Proteomes" id="UP001296943">
    <property type="component" value="Unassembled WGS sequence"/>
</dbReference>
<evidence type="ECO:0000313" key="3">
    <source>
        <dbReference type="Proteomes" id="UP001296943"/>
    </source>
</evidence>
<keyword evidence="1" id="KW-1133">Transmembrane helix</keyword>
<proteinExistence type="predicted"/>
<protein>
    <submittedName>
        <fullName evidence="2">Uncharacterized protein</fullName>
    </submittedName>
</protein>
<keyword evidence="1" id="KW-0812">Transmembrane</keyword>